<sequence>MRASTTLIAAALLAGLGGTAGAESFSGSGYSALDLLSPCQNADNDARWGEAAETECEQYLMGFADALREVGQAGEGSSICPPPQNTPDELRWSFMRWVHGDYTERKAMPAADAVLASMKANFPCP</sequence>
<dbReference type="Gene3D" id="1.10.890.40">
    <property type="match status" value="1"/>
</dbReference>
<evidence type="ECO:0000256" key="1">
    <source>
        <dbReference type="SAM" id="SignalP"/>
    </source>
</evidence>
<protein>
    <recommendedName>
        <fullName evidence="2">Rap1a immunity protein domain-containing protein</fullName>
    </recommendedName>
</protein>
<evidence type="ECO:0000313" key="3">
    <source>
        <dbReference type="EMBL" id="RVU36419.1"/>
    </source>
</evidence>
<dbReference type="Pfam" id="PF18602">
    <property type="entry name" value="Rap1a"/>
    <property type="match status" value="1"/>
</dbReference>
<gene>
    <name evidence="3" type="ORF">EOI86_14540</name>
</gene>
<evidence type="ECO:0000313" key="4">
    <source>
        <dbReference type="Proteomes" id="UP000287447"/>
    </source>
</evidence>
<name>A0A437QPN5_9PROT</name>
<proteinExistence type="predicted"/>
<dbReference type="InterPro" id="IPR041238">
    <property type="entry name" value="Rap1a"/>
</dbReference>
<organism evidence="3 4">
    <name type="scientific">Hwanghaeella grinnelliae</name>
    <dbReference type="NCBI Taxonomy" id="2500179"/>
    <lineage>
        <taxon>Bacteria</taxon>
        <taxon>Pseudomonadati</taxon>
        <taxon>Pseudomonadota</taxon>
        <taxon>Alphaproteobacteria</taxon>
        <taxon>Rhodospirillales</taxon>
        <taxon>Rhodospirillaceae</taxon>
        <taxon>Hwanghaeella</taxon>
    </lineage>
</organism>
<feature type="chain" id="PRO_5019285899" description="Rap1a immunity protein domain-containing protein" evidence="1">
    <location>
        <begin position="23"/>
        <end position="125"/>
    </location>
</feature>
<comment type="caution">
    <text evidence="3">The sequence shown here is derived from an EMBL/GenBank/DDBJ whole genome shotgun (WGS) entry which is preliminary data.</text>
</comment>
<feature type="signal peptide" evidence="1">
    <location>
        <begin position="1"/>
        <end position="22"/>
    </location>
</feature>
<dbReference type="OrthoDB" id="7866729at2"/>
<dbReference type="RefSeq" id="WP_127765895.1">
    <property type="nucleotide sequence ID" value="NZ_SADE01000002.1"/>
</dbReference>
<keyword evidence="4" id="KW-1185">Reference proteome</keyword>
<dbReference type="Proteomes" id="UP000287447">
    <property type="component" value="Unassembled WGS sequence"/>
</dbReference>
<dbReference type="AlphaFoldDB" id="A0A437QPN5"/>
<reference evidence="4" key="1">
    <citation type="submission" date="2019-01" db="EMBL/GenBank/DDBJ databases">
        <title>Gri0909 isolated from a small marine red alga.</title>
        <authorList>
            <person name="Kim J."/>
            <person name="Jeong S.E."/>
            <person name="Jeon C.O."/>
        </authorList>
    </citation>
    <scope>NUCLEOTIDE SEQUENCE [LARGE SCALE GENOMIC DNA]</scope>
    <source>
        <strain evidence="4">Gri0909</strain>
    </source>
</reference>
<feature type="domain" description="Rap1a immunity protein" evidence="2">
    <location>
        <begin position="33"/>
        <end position="124"/>
    </location>
</feature>
<evidence type="ECO:0000259" key="2">
    <source>
        <dbReference type="Pfam" id="PF18602"/>
    </source>
</evidence>
<dbReference type="EMBL" id="SADE01000002">
    <property type="protein sequence ID" value="RVU36419.1"/>
    <property type="molecule type" value="Genomic_DNA"/>
</dbReference>
<accession>A0A437QPN5</accession>
<keyword evidence="1" id="KW-0732">Signal</keyword>